<accession>D7FLQ8</accession>
<dbReference type="GO" id="GO:0045505">
    <property type="term" value="F:dynein intermediate chain binding"/>
    <property type="evidence" value="ECO:0007669"/>
    <property type="project" value="InterPro"/>
</dbReference>
<dbReference type="FunFam" id="3.10.490.20:FF:000009">
    <property type="entry name" value="Dynein heavy chain 4"/>
    <property type="match status" value="1"/>
</dbReference>
<dbReference type="Gene3D" id="1.10.472.130">
    <property type="match status" value="1"/>
</dbReference>
<dbReference type="InterPro" id="IPR042219">
    <property type="entry name" value="AAA_lid_11_sf"/>
</dbReference>
<dbReference type="Gene3D" id="1.20.1270.280">
    <property type="match status" value="1"/>
</dbReference>
<feature type="compositionally biased region" description="Gly residues" evidence="14">
    <location>
        <begin position="1083"/>
        <end position="1093"/>
    </location>
</feature>
<evidence type="ECO:0000256" key="4">
    <source>
        <dbReference type="ARBA" id="ARBA00022701"/>
    </source>
</evidence>
<keyword evidence="7" id="KW-0067">ATP-binding</keyword>
<feature type="compositionally biased region" description="Gly residues" evidence="14">
    <location>
        <begin position="1204"/>
        <end position="1213"/>
    </location>
</feature>
<dbReference type="InterPro" id="IPR041228">
    <property type="entry name" value="Dynein_C"/>
</dbReference>
<dbReference type="EMBL" id="FN649734">
    <property type="protein sequence ID" value="CBJ29733.1"/>
    <property type="molecule type" value="Genomic_DNA"/>
</dbReference>
<dbReference type="Pfam" id="PF12780">
    <property type="entry name" value="AAA_8"/>
    <property type="match status" value="1"/>
</dbReference>
<dbReference type="GO" id="GO:0007018">
    <property type="term" value="P:microtubule-based movement"/>
    <property type="evidence" value="ECO:0007669"/>
    <property type="project" value="InterPro"/>
</dbReference>
<dbReference type="GO" id="GO:0051959">
    <property type="term" value="F:dynein light intermediate chain binding"/>
    <property type="evidence" value="ECO:0007669"/>
    <property type="project" value="InterPro"/>
</dbReference>
<organism evidence="16 17">
    <name type="scientific">Ectocarpus siliculosus</name>
    <name type="common">Brown alga</name>
    <name type="synonym">Conferva siliculosa</name>
    <dbReference type="NCBI Taxonomy" id="2880"/>
    <lineage>
        <taxon>Eukaryota</taxon>
        <taxon>Sar</taxon>
        <taxon>Stramenopiles</taxon>
        <taxon>Ochrophyta</taxon>
        <taxon>PX clade</taxon>
        <taxon>Phaeophyceae</taxon>
        <taxon>Ectocarpales</taxon>
        <taxon>Ectocarpaceae</taxon>
        <taxon>Ectocarpus</taxon>
    </lineage>
</organism>
<evidence type="ECO:0000256" key="13">
    <source>
        <dbReference type="ARBA" id="ARBA00023273"/>
    </source>
</evidence>
<dbReference type="InterPro" id="IPR041589">
    <property type="entry name" value="DNAH3_AAA_lid_1"/>
</dbReference>
<dbReference type="InterPro" id="IPR041466">
    <property type="entry name" value="Dynein_AAA5_ext"/>
</dbReference>
<dbReference type="InterPro" id="IPR013602">
    <property type="entry name" value="Dynein_heavy_linker"/>
</dbReference>
<evidence type="ECO:0000256" key="10">
    <source>
        <dbReference type="ARBA" id="ARBA00023069"/>
    </source>
</evidence>
<evidence type="ECO:0000256" key="8">
    <source>
        <dbReference type="ARBA" id="ARBA00023017"/>
    </source>
</evidence>
<dbReference type="Pfam" id="PF12774">
    <property type="entry name" value="AAA_6"/>
    <property type="match status" value="1"/>
</dbReference>
<dbReference type="SMART" id="SM00382">
    <property type="entry name" value="AAA"/>
    <property type="match status" value="4"/>
</dbReference>
<dbReference type="FunFam" id="3.40.50.300:FF:000153">
    <property type="entry name" value="Dynein axonemal heavy chain 1"/>
    <property type="match status" value="1"/>
</dbReference>
<reference evidence="16 17" key="1">
    <citation type="journal article" date="2010" name="Nature">
        <title>The Ectocarpus genome and the independent evolution of multicellularity in brown algae.</title>
        <authorList>
            <person name="Cock J.M."/>
            <person name="Sterck L."/>
            <person name="Rouze P."/>
            <person name="Scornet D."/>
            <person name="Allen A.E."/>
            <person name="Amoutzias G."/>
            <person name="Anthouard V."/>
            <person name="Artiguenave F."/>
            <person name="Aury J.M."/>
            <person name="Badger J.H."/>
            <person name="Beszteri B."/>
            <person name="Billiau K."/>
            <person name="Bonnet E."/>
            <person name="Bothwell J.H."/>
            <person name="Bowler C."/>
            <person name="Boyen C."/>
            <person name="Brownlee C."/>
            <person name="Carrano C.J."/>
            <person name="Charrier B."/>
            <person name="Cho G.Y."/>
            <person name="Coelho S.M."/>
            <person name="Collen J."/>
            <person name="Corre E."/>
            <person name="Da Silva C."/>
            <person name="Delage L."/>
            <person name="Delaroque N."/>
            <person name="Dittami S.M."/>
            <person name="Doulbeau S."/>
            <person name="Elias M."/>
            <person name="Farnham G."/>
            <person name="Gachon C.M."/>
            <person name="Gschloessl B."/>
            <person name="Heesch S."/>
            <person name="Jabbari K."/>
            <person name="Jubin C."/>
            <person name="Kawai H."/>
            <person name="Kimura K."/>
            <person name="Kloareg B."/>
            <person name="Kupper F.C."/>
            <person name="Lang D."/>
            <person name="Le Bail A."/>
            <person name="Leblanc C."/>
            <person name="Lerouge P."/>
            <person name="Lohr M."/>
            <person name="Lopez P.J."/>
            <person name="Martens C."/>
            <person name="Maumus F."/>
            <person name="Michel G."/>
            <person name="Miranda-Saavedra D."/>
            <person name="Morales J."/>
            <person name="Moreau H."/>
            <person name="Motomura T."/>
            <person name="Nagasato C."/>
            <person name="Napoli C.A."/>
            <person name="Nelson D.R."/>
            <person name="Nyvall-Collen P."/>
            <person name="Peters A.F."/>
            <person name="Pommier C."/>
            <person name="Potin P."/>
            <person name="Poulain J."/>
            <person name="Quesneville H."/>
            <person name="Read B."/>
            <person name="Rensing S.A."/>
            <person name="Ritter A."/>
            <person name="Rousvoal S."/>
            <person name="Samanta M."/>
            <person name="Samson G."/>
            <person name="Schroeder D.C."/>
            <person name="Segurens B."/>
            <person name="Strittmatter M."/>
            <person name="Tonon T."/>
            <person name="Tregear J.W."/>
            <person name="Valentin K."/>
            <person name="von Dassow P."/>
            <person name="Yamagishi T."/>
            <person name="Van de Peer Y."/>
            <person name="Wincker P."/>
        </authorList>
    </citation>
    <scope>NUCLEOTIDE SEQUENCE [LARGE SCALE GENOMIC DNA]</scope>
    <source>
        <strain evidence="17">Ec32 / CCAP1310/4</strain>
    </source>
</reference>
<dbReference type="InterPro" id="IPR024317">
    <property type="entry name" value="Dynein_heavy_chain_D4_dom"/>
</dbReference>
<dbReference type="Gene3D" id="1.10.287.2620">
    <property type="match status" value="1"/>
</dbReference>
<dbReference type="GO" id="GO:0005874">
    <property type="term" value="C:microtubule"/>
    <property type="evidence" value="ECO:0007669"/>
    <property type="project" value="UniProtKB-KW"/>
</dbReference>
<dbReference type="Gene3D" id="1.20.920.30">
    <property type="match status" value="1"/>
</dbReference>
<feature type="domain" description="AAA+ ATPase" evidence="15">
    <location>
        <begin position="3118"/>
        <end position="3257"/>
    </location>
</feature>
<keyword evidence="4" id="KW-0493">Microtubule</keyword>
<feature type="domain" description="AAA+ ATPase" evidence="15">
    <location>
        <begin position="2434"/>
        <end position="2572"/>
    </location>
</feature>
<dbReference type="FunCoup" id="D7FLQ8">
    <property type="interactions" value="4"/>
</dbReference>
<dbReference type="Gene3D" id="3.20.180.20">
    <property type="entry name" value="Dynein heavy chain, N-terminal domain 2"/>
    <property type="match status" value="1"/>
</dbReference>
<evidence type="ECO:0000256" key="14">
    <source>
        <dbReference type="SAM" id="MobiDB-lite"/>
    </source>
</evidence>
<dbReference type="Gene3D" id="3.40.50.300">
    <property type="entry name" value="P-loop containing nucleotide triphosphate hydrolases"/>
    <property type="match status" value="5"/>
</dbReference>
<dbReference type="Gene3D" id="1.20.920.20">
    <property type="match status" value="1"/>
</dbReference>
<dbReference type="InterPro" id="IPR026983">
    <property type="entry name" value="DHC"/>
</dbReference>
<dbReference type="eggNOG" id="KOG3595">
    <property type="taxonomic scope" value="Eukaryota"/>
</dbReference>
<keyword evidence="13" id="KW-0966">Cell projection</keyword>
<dbReference type="STRING" id="2880.D7FLQ8"/>
<dbReference type="Pfam" id="PF03028">
    <property type="entry name" value="Dynein_heavy"/>
    <property type="match status" value="1"/>
</dbReference>
<keyword evidence="9" id="KW-0175">Coiled coil</keyword>
<feature type="compositionally biased region" description="Gly residues" evidence="14">
    <location>
        <begin position="831"/>
        <end position="842"/>
    </location>
</feature>
<sequence>MVGQSRRRGSALPVSVDRRWDWLLGQVAHSFPKVTAQNIRSFGNSEGALARVNAFLEGGQGDPSALYFFSDKGNSGLRVELKPPENTKGTCVYAAKLEPRAVSGDAFDQEIVVGDLPAVGALPHLCRVTQSVYAALLRAHVEDQGWSDVVSGQVMDAFGTLVSNVQVALGQVRGVTCLPLPPDPGSYANSSSNERQQQQENAPPVGQKAPSYNPQARSTDNSSSKPQTSTGSVGQTGGGRENGNGSASTGRSQKEGGGDAGGQGVGVGVGDDTDHKELMHVLESTLITWTKQIKSVLKQKAADLNGIFAQLQSVRVRKILRYLDRNKSTYSTPFAKLCKEAFLARSEANDTNRYLRPLRPWLQRLEAEIVPENLPGLYRPALHMLLLVWKSSGYYNTSTRLVVFVREMCNTLVARATDMLAGGEIFRLIEQDQQREAIKLLETSLKVLGNFKTTYFDYKAKAAVQCPSNPWRVQNNAVFARMDAFLERCHDVLDLTVTIAQFQKLANLEVGGTKGKVLTTSVSQIYLDFGLAVDAVKNVDYDIIDLDAAGAFENSYQTFRLSVKSLERRLASVLTQAFDDCPTLRGRFRLLDCFSDLVHRPAIAEELQRKHAIMVQEFATEVGLVKQLFIKQNEDPPIANNLPPVAGALTWSRGLLERVSLPMSKIKEFDNKVLATEEARELVKAYTLLVGQLADFENQNIEAWGASIQVSIETKLKNPLLVREADRLLRVNFDPLIVRLLREVKYFLLLGLRVPESALEVFGRGELFRRHMGNLDLIVHMHNNVEVTLLPVERPLLQQQLEQIDQLLAQGIGGEAHKIAIQSSKPSAGAKAGGGGGGGGGKGPKKKNGKNTPSAKKGAGKNATGAATGGAGGKAIGGAGGTGMASGAPAQTLNWRSTGIDTFIGEAMTEVKELSETLSGMKGNLKRLEVMTRAWAAQPLFERGAKTSTAENFQQMQSVIVTQRCAAIREGGLELHKLLKDTNRKLKVSAGFPDWKNYVDFVNSLVVQGLIKVVAGSLGTLNQQMSHSYIVKQQLPPMLELEMHLAGGKVAYVPDIGTVESRVNPEKVVTNAAQGQKGQSAGRAGGGGGGGGGKGAASWVARATLRRMTWGWVEGFLNVAKAFRRIDGTDGTYLKDIQDDPEVRSQLSQIHERLDVMESSMLAYKRQFSAYEYLWTTDLQAMFKEFLEEASYDEVIEDEDDDAGGGAGGGGARQGVSEQAGGDDGTDDTRVLRMLNLAKFDEKIHLYLGVQSEVASLKHNQDVGFVRVNAQPMKQAISTWVTKWIYLFAQSLQDHVSSSLERMYSFIAYTQKGLETPLSAEDKDGIMSTMTHIRDVRKKAPMVTGLFGPLKDTVLLLKSRGIPVDLPPVNKQPALEFLDSAYMLWDNTVNKAYRVKGEIQPLQNAAADGVRKDIANFGEEVKAFVALFKRTAPFATAQKRTSVDDGGGDSTAAHPFQAAVASYKKLDNIQQSLRALEAKALSMRELEELFELSPTRHTGLVEVRTQLRLLKMVWDVVGLVDGLFASWTATLWADIKTDELLEEARSLQLHIRGLPRRIRDWGLYKAVDERVVNMSTVLPLIHELHSPAMRDRHWKDLLDVTDQHRPPAQRRLSRDALSLDLHKYVDACMEAVEVATKELKVETRLRNIETRWKEEQLSFVRHRDTEVFVLFGADEVLEALEDHQMQLQGMAGMGKFVDFFREEVTEWQATLGEVETFLKLMLTVQRQWTSLEAIFLTSKDIRSQLPDDTRRFEGIDLEFKDLMKSGSYCPTVVTFCSEDGRGEGLANMHRELEKCERALTEYLDMKKNVFPRFYFVSNAALLDILSNGNDPPKIQPHLGSVFDGIGSLEFSAPDESVDLSAAAKGGEGGDGDDPSLAESRKSAGVPETAVAMLAKDGERVPFHALFHMTGAVEMWLTSLVSWMQKTLMLSLDEAVREAALWEVDKPREEWLFGYPAELALLAGQILWTEECERALEEYENGAEDAVKKYLEVCCVRLDGLIKLVQGELTKEARAKIITLITIDVHSRDVVQGLIDRRVESNLDFAWQSQLRYYWAPQDGAKKIAVPMSSGTGAGAAGGGAVAASAIDTGEGCVRIKICDFRSVYSFEFAGNCGRLVITPLTDRCYVTLTTALRLMLGGAPAGPAGTGKTETTKDLARGLGLPCYVFNCSDQMNYRTMADIFKGVGAWGCFDEFNRISIEVLSVVASQVKCIQDAVARFSNPDLREPQYQHLPAGIPNVKVGVFDFLGEVVSMVPTCGFFITMNPGYAGRTELPENLKALFRSCAMIRPDLRPICENMLMAEGFVKARALAVKFVTLYSLSSELLSKQFHYDWGLRAVKSVLLVAGKLKRSDPDIDEEAVLMRALRDFNTPKIVSADTPIFLRLIADLFPSMDLAPKVNEVLSKTCARVCVEELSLQPDHDFVVKVVQFQELLDVRHSVMVLGPAGCGKTTVWKTLMACHNRGEAKPSTVAETVNPKAVTSDELYGYMTLAKEWKDGVLAIIMRNMSKEWAPFGLHQNHKWVILDGDIDAVWIESMNTVMDDNKVLTLVSNERIPLTAAMRMIFEIHSLKNATPATVSRAGILFVNETDIGWHPYVESWVQARPVESEKVVLEGLFNRHVPDILEMLKKAKMEPLVPIPTINMVQAVCRLLEGLLPALTDKTSENMERVFLFAAMWAFGGALSSDSKCDDRKVFSQEWRKLLPSKSVKLPDQGLVFDYFVNPENGEVGRWSDKVPSFTPSIGQSFASMVVPTTDLVRLSFLTELLVGMKRHVMLVGSAGTGKTSLVQGFLREKASDTLLSCTINTSYYTDAAALQRQLEQPLDKRSGKTYGPPSSKRLIYFVDDLNMPFIEEYGTQTPIALLRQFMDYRGWYDRADLGLRKNIVDVQFLGAMNHKSGSFSINPRLQRHFVTFACQTPADDDLITIYGAVVGGHLNSFPSDIRRFGGPVLDATISLYRSVCAKFLPTAVKFYYGFNLRDLSCLVQGLCMARPENCTSKSWFARLWRHECERVYSDRLMSDSEVKAFEDMMQEAAKKHLGLDHAQSEVFQETNVFTSFAVQPEDLDLDSASYVPVPSMDYLKQDLQDKIKEYNETHAMMNLVLFDQAMHHITRISRILQFPRGNALLLGVGGSGKQTLCKLAAFISGCEVSEIAVTSNYGVADLRAELKDLYRKAGVKPALPLVFMLTDSQIVDERFLVYVNDILTSGVIPDLFTKEEFDAIFTAIRIAAKSAGVPDVRDSLMQFFVERVRANLHVVLCFSPVGDAFRSRCRRFPGLINCTQIDLFRPWPRDALVKVSLWFLEDMALGDNEIKENIAHHMAEVHNSVGEVSQRFLQEEGRYNYTTPKSFLELIDFYKELLRKKQGELDGNINRLANGLQTLRKTNDDVQTLRDDLKLKMKEVDAKKRGTDVLLEEMGTQRSEAEAQQSIADVEKSKADLAASNARTIELEAEMELAVAKPALMAAHEAVNCLDKASLTELKSFSKPPPGVDLVTTALLIMVKLEKKNFSWENAKKMMAKVDAFKEQLEEYRGEDVPEEVVKRVQPLLLEPDFTYAVMKTKSAAAANLCNWVINIINFNQIYKKVKPLMDALEAAQEAKAAAIADLSKVEDALAVINAHLGKLEKSFVEATEEKSRVEGQARACQERLGLAERLTKGLASENKRWGEEVERLRTRGASIVGDVLLAAAFVSYAGAFSKDYRQELWRNRWLPDLTAKMIPLREGLEPLQMLTSDSQVAEWQNERLPSDQISVENGGILTQCQRWPLMIDPQLQGIRWLRRHEEVATEASGRSLVVLQMGEANWMKKIVAAIQEGDTIIVENCPQDIDAALNPVLQRAVIRKGSNLFLRMGGEDCEYDPAFRLYLQSRLSNPHYRPEVFATCTLINFIVTERGLEDQLLASVVGAEQPELEKTKNDLVQASNRYKMQLQGLEDQLLQRLADAPADILADVALIEGLEEMKETAREINEAVVLGKETEAREVYRPVAAEASLMYFMLLKLSTVNSMYQYSLDSLTRFFFKSISSSKPAVDDQPQRVENLRRSLRFTVYTWVTRGLFEKHRLIFLTQLTFGLLKFGAFGGDTAYSSEALNFLLKGGRSAAAGGAGDDPPPADWLSETAWRMVLELSSLDGFAKLANDVAESAPRFREWFDAAAPEVEKLPLDWRELDKRPFLKLLVVKCLRPDRMTQAIATFVRTNLPDGPAFADIDAKLNSFQVLSEAFKDSDPATPIYFILSAGANVTADVDKLADMHGMERGTNYHDISLGQGQDEVAMDRLDVGSAQGHWVVLNNVHLMPKWLPALSKRLDYFKEIGSNPKFRVMLSSDPSETIPVGILERCIKLTNDPPSGLRANLKQAFASISREDYSDLEPRTQGILFGLCHFHALMLERKKFGPKGFNMMYPFSSSDLTCSVAVLKNYMENAPSKVPWADLRYLFGEIMYGGHIVNDFDRLMCSTYLTFFMKDDLLDEMPLFPYPDSPPQGGNGDPSAEIFMAPSVSYSYDQILDHIDATLHGNSPVAFGLHPNAEIGFRTETSHQLLAAILDLSARDRTMGQGAVNGGVNFAEQTSQDILEVVRDAKFDLEAIAVACDNDLGPYENILLQECERMNHLVGEIIRTLSDLCLAFKGDLTMTEQLEELQSAVSMDKVPSAWEKLAYPSMRSLSLWLSDLQARLVQLSDWVGSPQEPPAVTWLSGLFNPQSFLTAIMQVTAKAGGLELDKLSVSTEITKKMDVSDISVPSRDGAYVNGLSLDGARWNLQAQHLESSKPREMYCPMPVITCVAVVSQRADNSVFMCPVYKTQQRGPTYVFDAFLRTKTPVAKWVLAGVVLVMDTL</sequence>
<feature type="domain" description="AAA+ ATPase" evidence="15">
    <location>
        <begin position="2767"/>
        <end position="2921"/>
    </location>
</feature>
<dbReference type="FunFam" id="1.20.920.30:FF:000002">
    <property type="entry name" value="Dynein axonemal heavy chain 3"/>
    <property type="match status" value="1"/>
</dbReference>
<keyword evidence="8" id="KW-0243">Dynein</keyword>
<dbReference type="InterPro" id="IPR042228">
    <property type="entry name" value="Dynein_linker_3"/>
</dbReference>
<dbReference type="FunFam" id="1.10.8.710:FF:000007">
    <property type="entry name" value="Putative dynein heavy chain"/>
    <property type="match status" value="1"/>
</dbReference>
<comment type="subcellular location">
    <subcellularLocation>
        <location evidence="1">Cytoplasm</location>
        <location evidence="1">Cytoskeleton</location>
        <location evidence="1">Cilium axoneme</location>
    </subcellularLocation>
</comment>
<keyword evidence="11" id="KW-0505">Motor protein</keyword>
<dbReference type="InterPro" id="IPR004273">
    <property type="entry name" value="Dynein_heavy_D6_P-loop"/>
</dbReference>
<evidence type="ECO:0000256" key="12">
    <source>
        <dbReference type="ARBA" id="ARBA00023212"/>
    </source>
</evidence>
<protein>
    <submittedName>
        <fullName evidence="16">Dynein heavy chain</fullName>
    </submittedName>
</protein>
<dbReference type="OMA" id="MREMFNI"/>
<dbReference type="Pfam" id="PF12775">
    <property type="entry name" value="AAA_7"/>
    <property type="match status" value="1"/>
</dbReference>
<dbReference type="Gene3D" id="1.20.58.1120">
    <property type="match status" value="1"/>
</dbReference>
<evidence type="ECO:0000256" key="7">
    <source>
        <dbReference type="ARBA" id="ARBA00022840"/>
    </source>
</evidence>
<dbReference type="Gene3D" id="1.20.140.100">
    <property type="entry name" value="Dynein heavy chain, N-terminal domain 2"/>
    <property type="match status" value="1"/>
</dbReference>
<dbReference type="PANTHER" id="PTHR46532">
    <property type="entry name" value="MALE FERTILITY FACTOR KL5"/>
    <property type="match status" value="1"/>
</dbReference>
<evidence type="ECO:0000256" key="2">
    <source>
        <dbReference type="ARBA" id="ARBA00008887"/>
    </source>
</evidence>
<feature type="compositionally biased region" description="Low complexity" evidence="14">
    <location>
        <begin position="189"/>
        <end position="201"/>
    </location>
</feature>
<dbReference type="FunFam" id="3.40.50.300:FF:000049">
    <property type="entry name" value="Dynein, axonemal, heavy chain 5"/>
    <property type="match status" value="1"/>
</dbReference>
<dbReference type="FunFam" id="3.40.50.300:FF:000044">
    <property type="entry name" value="Dynein heavy chain 5, axonemal"/>
    <property type="match status" value="1"/>
</dbReference>
<dbReference type="InterPro" id="IPR013594">
    <property type="entry name" value="Dynein_heavy_tail"/>
</dbReference>
<keyword evidence="6" id="KW-0547">Nucleotide-binding</keyword>
<comment type="similarity">
    <text evidence="2">Belongs to the dynein heavy chain family.</text>
</comment>
<feature type="region of interest" description="Disordered" evidence="14">
    <location>
        <begin position="1860"/>
        <end position="1881"/>
    </location>
</feature>
<evidence type="ECO:0000313" key="17">
    <source>
        <dbReference type="Proteomes" id="UP000002630"/>
    </source>
</evidence>
<evidence type="ECO:0000259" key="15">
    <source>
        <dbReference type="SMART" id="SM00382"/>
    </source>
</evidence>
<dbReference type="InterPro" id="IPR024743">
    <property type="entry name" value="Dynein_HC_stalk"/>
</dbReference>
<dbReference type="InterPro" id="IPR041658">
    <property type="entry name" value="AAA_lid_11"/>
</dbReference>
<keyword evidence="17" id="KW-1185">Reference proteome</keyword>
<dbReference type="InterPro" id="IPR035706">
    <property type="entry name" value="AAA_9"/>
</dbReference>
<name>D7FLQ8_ECTSI</name>
<gene>
    <name evidence="16" type="primary">DYHC9</name>
    <name evidence="16" type="ORF">Esi_0160_0009</name>
</gene>
<dbReference type="EMBL" id="FN648144">
    <property type="protein sequence ID" value="CBJ29733.1"/>
    <property type="molecule type" value="Genomic_DNA"/>
</dbReference>
<dbReference type="SUPFAM" id="SSF52540">
    <property type="entry name" value="P-loop containing nucleoside triphosphate hydrolases"/>
    <property type="match status" value="4"/>
</dbReference>
<dbReference type="OrthoDB" id="424310at2759"/>
<evidence type="ECO:0000256" key="1">
    <source>
        <dbReference type="ARBA" id="ARBA00004430"/>
    </source>
</evidence>
<evidence type="ECO:0000256" key="5">
    <source>
        <dbReference type="ARBA" id="ARBA00022737"/>
    </source>
</evidence>
<feature type="compositionally biased region" description="Low complexity" evidence="14">
    <location>
        <begin position="855"/>
        <end position="866"/>
    </location>
</feature>
<dbReference type="FunFam" id="3.40.50.300:FF:002141">
    <property type="entry name" value="Dynein heavy chain"/>
    <property type="match status" value="1"/>
</dbReference>
<dbReference type="Gene3D" id="3.10.490.20">
    <property type="match status" value="1"/>
</dbReference>
<dbReference type="FunFam" id="1.20.140.100:FF:000001">
    <property type="entry name" value="dynein heavy chain 17, axonemal"/>
    <property type="match status" value="1"/>
</dbReference>
<dbReference type="InterPro" id="IPR042222">
    <property type="entry name" value="Dynein_2_N"/>
</dbReference>
<feature type="compositionally biased region" description="Gly residues" evidence="14">
    <location>
        <begin position="258"/>
        <end position="269"/>
    </location>
</feature>
<dbReference type="Gene3D" id="1.10.8.710">
    <property type="match status" value="1"/>
</dbReference>
<dbReference type="InParanoid" id="D7FLQ8"/>
<dbReference type="InterPro" id="IPR027417">
    <property type="entry name" value="P-loop_NTPase"/>
</dbReference>
<dbReference type="InterPro" id="IPR043160">
    <property type="entry name" value="Dynein_C_barrel"/>
</dbReference>
<dbReference type="Gene3D" id="1.10.8.1220">
    <property type="match status" value="1"/>
</dbReference>
<evidence type="ECO:0000256" key="3">
    <source>
        <dbReference type="ARBA" id="ARBA00022490"/>
    </source>
</evidence>
<dbReference type="Pfam" id="PF12781">
    <property type="entry name" value="AAA_9"/>
    <property type="match status" value="1"/>
</dbReference>
<dbReference type="InterPro" id="IPR003593">
    <property type="entry name" value="AAA+_ATPase"/>
</dbReference>
<evidence type="ECO:0000256" key="6">
    <source>
        <dbReference type="ARBA" id="ARBA00022741"/>
    </source>
</evidence>
<keyword evidence="3" id="KW-0963">Cytoplasm</keyword>
<dbReference type="GO" id="GO:0005524">
    <property type="term" value="F:ATP binding"/>
    <property type="evidence" value="ECO:0007669"/>
    <property type="project" value="UniProtKB-KW"/>
</dbReference>
<dbReference type="FunFam" id="1.10.8.1220:FF:000001">
    <property type="entry name" value="Dynein axonemal heavy chain 5"/>
    <property type="match status" value="1"/>
</dbReference>
<dbReference type="Pfam" id="PF18198">
    <property type="entry name" value="AAA_lid_11"/>
    <property type="match status" value="1"/>
</dbReference>
<keyword evidence="5" id="KW-0677">Repeat</keyword>
<dbReference type="Gene3D" id="6.10.140.1060">
    <property type="match status" value="1"/>
</dbReference>
<keyword evidence="10" id="KW-0969">Cilium</keyword>
<feature type="domain" description="AAA+ ATPase" evidence="15">
    <location>
        <begin position="2134"/>
        <end position="2290"/>
    </location>
</feature>
<dbReference type="GO" id="GO:0008569">
    <property type="term" value="F:minus-end-directed microtubule motor activity"/>
    <property type="evidence" value="ECO:0007669"/>
    <property type="project" value="InterPro"/>
</dbReference>
<feature type="region of interest" description="Disordered" evidence="14">
    <location>
        <begin position="1070"/>
        <end position="1093"/>
    </location>
</feature>
<feature type="compositionally biased region" description="Low complexity" evidence="14">
    <location>
        <begin position="1072"/>
        <end position="1082"/>
    </location>
</feature>
<dbReference type="Pfam" id="PF17852">
    <property type="entry name" value="Dynein_AAA_lid"/>
    <property type="match status" value="1"/>
</dbReference>
<dbReference type="Pfam" id="PF18199">
    <property type="entry name" value="Dynein_C"/>
    <property type="match status" value="1"/>
</dbReference>
<evidence type="ECO:0000313" key="16">
    <source>
        <dbReference type="EMBL" id="CBJ29733.1"/>
    </source>
</evidence>
<evidence type="ECO:0000256" key="11">
    <source>
        <dbReference type="ARBA" id="ARBA00023175"/>
    </source>
</evidence>
<dbReference type="InterPro" id="IPR043157">
    <property type="entry name" value="Dynein_AAA1S"/>
</dbReference>
<dbReference type="Pfam" id="PF08393">
    <property type="entry name" value="DHC_N2"/>
    <property type="match status" value="1"/>
</dbReference>
<dbReference type="GO" id="GO:0005858">
    <property type="term" value="C:axonemal dynein complex"/>
    <property type="evidence" value="ECO:0007669"/>
    <property type="project" value="TreeGrafter"/>
</dbReference>
<feature type="region of interest" description="Disordered" evidence="14">
    <location>
        <begin position="1198"/>
        <end position="1227"/>
    </location>
</feature>
<dbReference type="Gene3D" id="1.10.8.720">
    <property type="entry name" value="Region D6 of dynein motor"/>
    <property type="match status" value="1"/>
</dbReference>
<evidence type="ECO:0000256" key="9">
    <source>
        <dbReference type="ARBA" id="ARBA00023054"/>
    </source>
</evidence>
<dbReference type="Pfam" id="PF17857">
    <property type="entry name" value="AAA_lid_1"/>
    <property type="match status" value="1"/>
</dbReference>
<dbReference type="FunFam" id="1.20.920.20:FF:000001">
    <property type="entry name" value="dynein heavy chain 2, axonemal"/>
    <property type="match status" value="1"/>
</dbReference>
<feature type="compositionally biased region" description="Polar residues" evidence="14">
    <location>
        <begin position="210"/>
        <end position="226"/>
    </location>
</feature>
<dbReference type="PANTHER" id="PTHR46532:SF4">
    <property type="entry name" value="AAA+ ATPASE DOMAIN-CONTAINING PROTEIN"/>
    <property type="match status" value="1"/>
</dbReference>
<proteinExistence type="inferred from homology"/>
<dbReference type="InterPro" id="IPR035699">
    <property type="entry name" value="AAA_6"/>
</dbReference>
<feature type="region of interest" description="Disordered" evidence="14">
    <location>
        <begin position="825"/>
        <end position="869"/>
    </location>
</feature>
<feature type="region of interest" description="Disordered" evidence="14">
    <location>
        <begin position="180"/>
        <end position="272"/>
    </location>
</feature>
<dbReference type="Pfam" id="PF12777">
    <property type="entry name" value="MT"/>
    <property type="match status" value="1"/>
</dbReference>
<dbReference type="Pfam" id="PF08385">
    <property type="entry name" value="DHC_N1"/>
    <property type="match status" value="1"/>
</dbReference>
<dbReference type="Proteomes" id="UP000002630">
    <property type="component" value="Linkage Group LG09"/>
</dbReference>
<keyword evidence="12" id="KW-0206">Cytoskeleton</keyword>